<dbReference type="EC" id="6.3.5.-" evidence="1"/>
<comment type="function">
    <text evidence="1">Allows the formation of correctly charged Asn-tRNA(Asn) or Gln-tRNA(Gln) through the transamidation of misacylated Asp-tRNA(Asn) or Glu-tRNA(Gln) in organisms which lack either or both of asparaginyl-tRNA or glutaminyl-tRNA synthetases. The reaction takes place in the presence of glutamine and ATP through an activated phospho-Asp-tRNA(Asn) or phospho-Glu-tRNA(Gln).</text>
</comment>
<keyword evidence="1" id="KW-0648">Protein biosynthesis</keyword>
<dbReference type="GO" id="GO:0070681">
    <property type="term" value="P:glutaminyl-tRNAGln biosynthesis via transamidation"/>
    <property type="evidence" value="ECO:0007669"/>
    <property type="project" value="TreeGrafter"/>
</dbReference>
<comment type="subunit">
    <text evidence="1">Heterotrimer of A, B and C subunits.</text>
</comment>
<dbReference type="STRING" id="1835254.CL55_00020050"/>
<dbReference type="OrthoDB" id="9794326at2"/>
<dbReference type="Proteomes" id="UP000061135">
    <property type="component" value="Chromosome"/>
</dbReference>
<reference evidence="2 3" key="1">
    <citation type="submission" date="2014-03" db="EMBL/GenBank/DDBJ databases">
        <title>Genome of Polynucleobacter strain MWH-MoK4.</title>
        <authorList>
            <person name="Hahn M.W."/>
        </authorList>
    </citation>
    <scope>NUCLEOTIDE SEQUENCE [LARGE SCALE GENOMIC DNA]</scope>
    <source>
        <strain evidence="2 3">MWH-MoK4</strain>
    </source>
</reference>
<dbReference type="PANTHER" id="PTHR15004">
    <property type="entry name" value="GLUTAMYL-TRNA(GLN) AMIDOTRANSFERASE SUBUNIT C, MITOCHONDRIAL"/>
    <property type="match status" value="1"/>
</dbReference>
<dbReference type="InterPro" id="IPR003837">
    <property type="entry name" value="GatC"/>
</dbReference>
<dbReference type="AlphaFoldDB" id="A0A0E3V2F2"/>
<keyword evidence="1" id="KW-0547">Nucleotide-binding</keyword>
<evidence type="ECO:0000313" key="2">
    <source>
        <dbReference type="EMBL" id="AKD26338.1"/>
    </source>
</evidence>
<accession>A0A0E3V2F2</accession>
<dbReference type="GO" id="GO:0005524">
    <property type="term" value="F:ATP binding"/>
    <property type="evidence" value="ECO:0007669"/>
    <property type="project" value="UniProtKB-KW"/>
</dbReference>
<dbReference type="GO" id="GO:0006450">
    <property type="term" value="P:regulation of translational fidelity"/>
    <property type="evidence" value="ECO:0007669"/>
    <property type="project" value="InterPro"/>
</dbReference>
<dbReference type="InterPro" id="IPR036113">
    <property type="entry name" value="Asp/Glu-ADT_sf_sub_c"/>
</dbReference>
<dbReference type="PATRIC" id="fig|576611.7.peg.2034"/>
<comment type="catalytic activity">
    <reaction evidence="1">
        <text>L-glutamyl-tRNA(Gln) + L-glutamine + ATP + H2O = L-glutaminyl-tRNA(Gln) + L-glutamate + ADP + phosphate + H(+)</text>
        <dbReference type="Rhea" id="RHEA:17521"/>
        <dbReference type="Rhea" id="RHEA-COMP:9681"/>
        <dbReference type="Rhea" id="RHEA-COMP:9684"/>
        <dbReference type="ChEBI" id="CHEBI:15377"/>
        <dbReference type="ChEBI" id="CHEBI:15378"/>
        <dbReference type="ChEBI" id="CHEBI:29985"/>
        <dbReference type="ChEBI" id="CHEBI:30616"/>
        <dbReference type="ChEBI" id="CHEBI:43474"/>
        <dbReference type="ChEBI" id="CHEBI:58359"/>
        <dbReference type="ChEBI" id="CHEBI:78520"/>
        <dbReference type="ChEBI" id="CHEBI:78521"/>
        <dbReference type="ChEBI" id="CHEBI:456216"/>
    </reaction>
</comment>
<dbReference type="GO" id="GO:0006412">
    <property type="term" value="P:translation"/>
    <property type="evidence" value="ECO:0007669"/>
    <property type="project" value="UniProtKB-UniRule"/>
</dbReference>
<dbReference type="RefSeq" id="WP_046330973.1">
    <property type="nucleotide sequence ID" value="NZ_CP007501.1"/>
</dbReference>
<evidence type="ECO:0000256" key="1">
    <source>
        <dbReference type="HAMAP-Rule" id="MF_00122"/>
    </source>
</evidence>
<keyword evidence="1 2" id="KW-0436">Ligase</keyword>
<dbReference type="NCBIfam" id="TIGR00135">
    <property type="entry name" value="gatC"/>
    <property type="match status" value="1"/>
</dbReference>
<dbReference type="Gene3D" id="1.10.20.60">
    <property type="entry name" value="Glu-tRNAGln amidotransferase C subunit, N-terminal domain"/>
    <property type="match status" value="1"/>
</dbReference>
<protein>
    <recommendedName>
        <fullName evidence="1">Aspartyl/glutamyl-tRNA(Asn/Gln) amidotransferase subunit C</fullName>
        <shortName evidence="1">Asp/Glu-ADT subunit C</shortName>
        <ecNumber evidence="1">6.3.5.-</ecNumber>
    </recommendedName>
</protein>
<proteinExistence type="inferred from homology"/>
<evidence type="ECO:0000313" key="3">
    <source>
        <dbReference type="Proteomes" id="UP000061135"/>
    </source>
</evidence>
<dbReference type="GO" id="GO:0050567">
    <property type="term" value="F:glutaminyl-tRNA synthase (glutamine-hydrolyzing) activity"/>
    <property type="evidence" value="ECO:0007669"/>
    <property type="project" value="UniProtKB-UniRule"/>
</dbReference>
<keyword evidence="1" id="KW-0067">ATP-binding</keyword>
<dbReference type="PANTHER" id="PTHR15004:SF0">
    <property type="entry name" value="GLUTAMYL-TRNA(GLN) AMIDOTRANSFERASE SUBUNIT C, MITOCHONDRIAL"/>
    <property type="match status" value="1"/>
</dbReference>
<sequence length="97" mass="10661">MKLNDVQRIAHLSSLDLSQAEAEAVLPQLQAVFALVEEMQAVDTSGLAPLAHPILFLRDLAQPLRSDAVTEVDHRAENMQSAPAEQDGYFLVPRVIE</sequence>
<dbReference type="EMBL" id="CP007501">
    <property type="protein sequence ID" value="AKD26338.1"/>
    <property type="molecule type" value="Genomic_DNA"/>
</dbReference>
<organism evidence="2 3">
    <name type="scientific">Polynucleobacter duraquae</name>
    <dbReference type="NCBI Taxonomy" id="1835254"/>
    <lineage>
        <taxon>Bacteria</taxon>
        <taxon>Pseudomonadati</taxon>
        <taxon>Pseudomonadota</taxon>
        <taxon>Betaproteobacteria</taxon>
        <taxon>Burkholderiales</taxon>
        <taxon>Burkholderiaceae</taxon>
        <taxon>Polynucleobacter</taxon>
    </lineage>
</organism>
<dbReference type="SUPFAM" id="SSF141000">
    <property type="entry name" value="Glu-tRNAGln amidotransferase C subunit"/>
    <property type="match status" value="1"/>
</dbReference>
<comment type="catalytic activity">
    <reaction evidence="1">
        <text>L-aspartyl-tRNA(Asn) + L-glutamine + ATP + H2O = L-asparaginyl-tRNA(Asn) + L-glutamate + ADP + phosphate + 2 H(+)</text>
        <dbReference type="Rhea" id="RHEA:14513"/>
        <dbReference type="Rhea" id="RHEA-COMP:9674"/>
        <dbReference type="Rhea" id="RHEA-COMP:9677"/>
        <dbReference type="ChEBI" id="CHEBI:15377"/>
        <dbReference type="ChEBI" id="CHEBI:15378"/>
        <dbReference type="ChEBI" id="CHEBI:29985"/>
        <dbReference type="ChEBI" id="CHEBI:30616"/>
        <dbReference type="ChEBI" id="CHEBI:43474"/>
        <dbReference type="ChEBI" id="CHEBI:58359"/>
        <dbReference type="ChEBI" id="CHEBI:78515"/>
        <dbReference type="ChEBI" id="CHEBI:78516"/>
        <dbReference type="ChEBI" id="CHEBI:456216"/>
    </reaction>
</comment>
<keyword evidence="3" id="KW-1185">Reference proteome</keyword>
<dbReference type="Pfam" id="PF02686">
    <property type="entry name" value="GatC"/>
    <property type="match status" value="1"/>
</dbReference>
<name>A0A0E3V2F2_9BURK</name>
<gene>
    <name evidence="1" type="primary">gatC</name>
    <name evidence="2" type="ORF">CL55_00020050</name>
</gene>
<dbReference type="GO" id="GO:0050566">
    <property type="term" value="F:asparaginyl-tRNA synthase (glutamine-hydrolyzing) activity"/>
    <property type="evidence" value="ECO:0007669"/>
    <property type="project" value="RHEA"/>
</dbReference>
<dbReference type="HOGENOM" id="CLU_105899_2_2_4"/>
<dbReference type="HAMAP" id="MF_00122">
    <property type="entry name" value="GatC"/>
    <property type="match status" value="1"/>
</dbReference>
<dbReference type="KEGG" id="pdq:CL55_00020050"/>
<comment type="similarity">
    <text evidence="1">Belongs to the GatC family.</text>
</comment>